<gene>
    <name evidence="1" type="ORF">XPG1_1717</name>
</gene>
<reference evidence="1 2" key="1">
    <citation type="submission" date="2013-07" db="EMBL/GenBank/DDBJ databases">
        <authorList>
            <person name="Genoscope - CEA"/>
        </authorList>
    </citation>
    <scope>NUCLEOTIDE SEQUENCE [LARGE SCALE GENOMIC DNA]</scope>
    <source>
        <strain evidence="1 2">G6</strain>
    </source>
</reference>
<evidence type="ECO:0008006" key="3">
    <source>
        <dbReference type="Google" id="ProtNLM"/>
    </source>
</evidence>
<accession>A0A068R264</accession>
<protein>
    <recommendedName>
        <fullName evidence="3">MarR family transcriptional regulator</fullName>
    </recommendedName>
</protein>
<dbReference type="EMBL" id="FO704551">
    <property type="protein sequence ID" value="CDG21372.1"/>
    <property type="molecule type" value="Genomic_DNA"/>
</dbReference>
<dbReference type="STRING" id="1354304.XPG1_1717"/>
<dbReference type="KEGG" id="xpo:XPG1_1717"/>
<dbReference type="HOGENOM" id="CLU_2144905_0_0_6"/>
<dbReference type="OrthoDB" id="453310at2"/>
<organism evidence="1 2">
    <name type="scientific">Xenorhabdus poinarii G6</name>
    <dbReference type="NCBI Taxonomy" id="1354304"/>
    <lineage>
        <taxon>Bacteria</taxon>
        <taxon>Pseudomonadati</taxon>
        <taxon>Pseudomonadota</taxon>
        <taxon>Gammaproteobacteria</taxon>
        <taxon>Enterobacterales</taxon>
        <taxon>Morganellaceae</taxon>
        <taxon>Xenorhabdus</taxon>
    </lineage>
</organism>
<proteinExistence type="predicted"/>
<sequence length="112" mass="13145">MRINDIKEFFLNNSAETTGLEQKEFIVLYRLSTMLDSNLYSPDMNDKRNIWNLCDLCNVNTKELSKIIDSLSNNGWLVVSKGKEKVFYRISQKKIDSLSYDFHEDSELNETH</sequence>
<keyword evidence="2" id="KW-1185">Reference proteome</keyword>
<evidence type="ECO:0000313" key="2">
    <source>
        <dbReference type="Proteomes" id="UP000032735"/>
    </source>
</evidence>
<dbReference type="AlphaFoldDB" id="A0A068R264"/>
<dbReference type="Proteomes" id="UP000032735">
    <property type="component" value="Chromosome"/>
</dbReference>
<name>A0A068R264_9GAMM</name>
<dbReference type="RefSeq" id="WP_045958579.1">
    <property type="nucleotide sequence ID" value="NZ_FO704551.1"/>
</dbReference>
<evidence type="ECO:0000313" key="1">
    <source>
        <dbReference type="EMBL" id="CDG21372.1"/>
    </source>
</evidence>